<dbReference type="AlphaFoldDB" id="A0A7W8HXT0"/>
<comment type="caution">
    <text evidence="1">The sequence shown here is derived from an EMBL/GenBank/DDBJ whole genome shotgun (WGS) entry which is preliminary data.</text>
</comment>
<sequence>MTKLPSILNRGEPSRLFPVLADTSKEGRTLSIFLACLENVDEFGRAMMASLDQRMGVRARIETYTEVGLQKTIAGAKHRPDGLVVVSTGKSTWTALVEAKVGAAELTNEQIEAYLSLAKLNGIDAVITLSNQFTSLPTHHPLAVSGALTRKVDLFHWSWGYVITQAHVLRETGDVADREQLLLLSELQRFLLHPSSGVKEFDQMPAAWAELCAKVSAGALPTARAIETQQVVGAWHQVLERVTSVLSRQLNDHVEVQMSRAEASDPAVRMKGSLESLTREACLTNHLLVPAAAAPIQISADLRKRAVSLHMRLKAPADRQSTKARVSWLLRQLAQTEVRDVHVKLLWPGRAAATQFPLAKLRDAPELASQDREGMSVLSFEVLLVKDLGAKFAQRKIVVTELIKASTEFYNGVGSSLTAWQAKPPKISDAKLAPASVSAEALREQVEQEALDR</sequence>
<proteinExistence type="predicted"/>
<accession>A0A7W8HXT0</accession>
<dbReference type="Proteomes" id="UP000566663">
    <property type="component" value="Unassembled WGS sequence"/>
</dbReference>
<evidence type="ECO:0000313" key="1">
    <source>
        <dbReference type="EMBL" id="MBB5291858.1"/>
    </source>
</evidence>
<gene>
    <name evidence="1" type="ORF">HNQ67_001372</name>
</gene>
<dbReference type="RefSeq" id="WP_183253657.1">
    <property type="nucleotide sequence ID" value="NZ_BAAAFF010000005.1"/>
</dbReference>
<evidence type="ECO:0000313" key="2">
    <source>
        <dbReference type="Proteomes" id="UP000566663"/>
    </source>
</evidence>
<keyword evidence="2" id="KW-1185">Reference proteome</keyword>
<organism evidence="1 2">
    <name type="scientific">Brevundimonas basaltis</name>
    <dbReference type="NCBI Taxonomy" id="472166"/>
    <lineage>
        <taxon>Bacteria</taxon>
        <taxon>Pseudomonadati</taxon>
        <taxon>Pseudomonadota</taxon>
        <taxon>Alphaproteobacteria</taxon>
        <taxon>Caulobacterales</taxon>
        <taxon>Caulobacteraceae</taxon>
        <taxon>Brevundimonas</taxon>
    </lineage>
</organism>
<evidence type="ECO:0008006" key="3">
    <source>
        <dbReference type="Google" id="ProtNLM"/>
    </source>
</evidence>
<protein>
    <recommendedName>
        <fullName evidence="3">Stress response protein</fullName>
    </recommendedName>
</protein>
<dbReference type="EMBL" id="JACHFZ010000002">
    <property type="protein sequence ID" value="MBB5291858.1"/>
    <property type="molecule type" value="Genomic_DNA"/>
</dbReference>
<name>A0A7W8HXT0_9CAUL</name>
<reference evidence="1 2" key="1">
    <citation type="submission" date="2020-08" db="EMBL/GenBank/DDBJ databases">
        <title>Genomic Encyclopedia of Type Strains, Phase IV (KMG-IV): sequencing the most valuable type-strain genomes for metagenomic binning, comparative biology and taxonomic classification.</title>
        <authorList>
            <person name="Goeker M."/>
        </authorList>
    </citation>
    <scope>NUCLEOTIDE SEQUENCE [LARGE SCALE GENOMIC DNA]</scope>
    <source>
        <strain evidence="1 2">DSM 25335</strain>
    </source>
</reference>